<evidence type="ECO:0000256" key="3">
    <source>
        <dbReference type="SAM" id="MobiDB-lite"/>
    </source>
</evidence>
<proteinExistence type="predicted"/>
<reference evidence="5" key="1">
    <citation type="submission" date="2022-10" db="EMBL/GenBank/DDBJ databases">
        <title>Culturing micro-colonial fungi from biological soil crusts in the Mojave desert and describing Neophaeococcomyces mojavensis, and introducing the new genera and species Taxawa tesnikishii.</title>
        <authorList>
            <person name="Kurbessoian T."/>
            <person name="Stajich J.E."/>
        </authorList>
    </citation>
    <scope>NUCLEOTIDE SEQUENCE</scope>
    <source>
        <strain evidence="5">TK_1</strain>
    </source>
</reference>
<evidence type="ECO:0000313" key="6">
    <source>
        <dbReference type="Proteomes" id="UP001172684"/>
    </source>
</evidence>
<comment type="subcellular location">
    <subcellularLocation>
        <location evidence="1">Nucleus</location>
    </subcellularLocation>
</comment>
<dbReference type="Pfam" id="PF11951">
    <property type="entry name" value="Fungal_trans_2"/>
    <property type="match status" value="1"/>
</dbReference>
<dbReference type="InterPro" id="IPR021858">
    <property type="entry name" value="Fun_TF"/>
</dbReference>
<dbReference type="CDD" id="cd00067">
    <property type="entry name" value="GAL4"/>
    <property type="match status" value="1"/>
</dbReference>
<evidence type="ECO:0000256" key="2">
    <source>
        <dbReference type="ARBA" id="ARBA00023242"/>
    </source>
</evidence>
<evidence type="ECO:0000259" key="4">
    <source>
        <dbReference type="PROSITE" id="PS50048"/>
    </source>
</evidence>
<dbReference type="SMART" id="SM00066">
    <property type="entry name" value="GAL4"/>
    <property type="match status" value="1"/>
</dbReference>
<keyword evidence="2" id="KW-0539">Nucleus</keyword>
<feature type="domain" description="Zn(2)-C6 fungal-type" evidence="4">
    <location>
        <begin position="117"/>
        <end position="145"/>
    </location>
</feature>
<dbReference type="Pfam" id="PF00172">
    <property type="entry name" value="Zn_clus"/>
    <property type="match status" value="1"/>
</dbReference>
<feature type="compositionally biased region" description="Basic residues" evidence="3">
    <location>
        <begin position="89"/>
        <end position="99"/>
    </location>
</feature>
<name>A0ABQ9NSA3_9PEZI</name>
<dbReference type="PROSITE" id="PS00463">
    <property type="entry name" value="ZN2_CY6_FUNGAL_1"/>
    <property type="match status" value="1"/>
</dbReference>
<feature type="compositionally biased region" description="Low complexity" evidence="3">
    <location>
        <begin position="18"/>
        <end position="32"/>
    </location>
</feature>
<dbReference type="PANTHER" id="PTHR37534:SF38">
    <property type="entry name" value="ZN(2)-C6 FUNGAL-TYPE DOMAIN-CONTAINING PROTEIN"/>
    <property type="match status" value="1"/>
</dbReference>
<dbReference type="EMBL" id="JAPDRL010000031">
    <property type="protein sequence ID" value="KAJ9665236.1"/>
    <property type="molecule type" value="Genomic_DNA"/>
</dbReference>
<feature type="compositionally biased region" description="Polar residues" evidence="3">
    <location>
        <begin position="33"/>
        <end position="50"/>
    </location>
</feature>
<dbReference type="InterPro" id="IPR001138">
    <property type="entry name" value="Zn2Cys6_DnaBD"/>
</dbReference>
<comment type="caution">
    <text evidence="5">The sequence shown here is derived from an EMBL/GenBank/DDBJ whole genome shotgun (WGS) entry which is preliminary data.</text>
</comment>
<dbReference type="PANTHER" id="PTHR37534">
    <property type="entry name" value="TRANSCRIPTIONAL ACTIVATOR PROTEIN UGA3"/>
    <property type="match status" value="1"/>
</dbReference>
<accession>A0ABQ9NSA3</accession>
<evidence type="ECO:0000313" key="5">
    <source>
        <dbReference type="EMBL" id="KAJ9665236.1"/>
    </source>
</evidence>
<dbReference type="Proteomes" id="UP001172684">
    <property type="component" value="Unassembled WGS sequence"/>
</dbReference>
<sequence>MAAEAFSPAPPGGHARLSISSSSQPSPASSDSTTNTPTFSFQLSYVSDASPTEDVVPKVEELEDDELEDMKVLPLADGSDASPNNVVAKRPRGRPRKHPISPQSAVSKTPKGRSKTGCITCRRRKKKCDETKPICVHCQKNNVHCEGYPPRAYWKSGKQRAEEGSPSPQALALGAAADLYKGRRSNVEIPRELPVLIEGVETDIDRFFLQHFNLNLSKVLTLFTEKRNPFNEVLLPMALRHKGLMHSILCLSGSHLSACEPTNSSWGERQYYHFQCAIENLHTDENMAKSIAGDETAIIDDPTVAQTLVLCLKSICAGEVHGEYRPHMDAARHLIQKQKSRNQEFQSFLIEFFVYHDVSNSLTSLDRHSVLMMEDFKLPEFMIQPESGALLGVVDGLFGYISKIRQLRDRIRTRRKEGLRPLVDYDILSDAQEIDAALRDWVCCQPPDTPRWIASMLYRQCTWLYLHRTILPSVPNPNLGRAVDQGLLYLQHLPPNSSTQSILLMPTFLLGCAAFHAEQRPQIQQAFADLQAYSQNGNITHAKAIVEKVWEMIDGGREEESWDWESIMEKMGLDFLVT</sequence>
<dbReference type="PROSITE" id="PS50048">
    <property type="entry name" value="ZN2_CY6_FUNGAL_2"/>
    <property type="match status" value="1"/>
</dbReference>
<protein>
    <recommendedName>
        <fullName evidence="4">Zn(2)-C6 fungal-type domain-containing protein</fullName>
    </recommendedName>
</protein>
<dbReference type="InterPro" id="IPR036864">
    <property type="entry name" value="Zn2-C6_fun-type_DNA-bd_sf"/>
</dbReference>
<dbReference type="Gene3D" id="4.10.240.10">
    <property type="entry name" value="Zn(2)-C6 fungal-type DNA-binding domain"/>
    <property type="match status" value="1"/>
</dbReference>
<keyword evidence="6" id="KW-1185">Reference proteome</keyword>
<dbReference type="SUPFAM" id="SSF57701">
    <property type="entry name" value="Zn2/Cys6 DNA-binding domain"/>
    <property type="match status" value="1"/>
</dbReference>
<evidence type="ECO:0000256" key="1">
    <source>
        <dbReference type="ARBA" id="ARBA00004123"/>
    </source>
</evidence>
<gene>
    <name evidence="5" type="ORF">H2201_004710</name>
</gene>
<organism evidence="5 6">
    <name type="scientific">Coniosporium apollinis</name>
    <dbReference type="NCBI Taxonomy" id="61459"/>
    <lineage>
        <taxon>Eukaryota</taxon>
        <taxon>Fungi</taxon>
        <taxon>Dikarya</taxon>
        <taxon>Ascomycota</taxon>
        <taxon>Pezizomycotina</taxon>
        <taxon>Dothideomycetes</taxon>
        <taxon>Dothideomycetes incertae sedis</taxon>
        <taxon>Coniosporium</taxon>
    </lineage>
</organism>
<feature type="region of interest" description="Disordered" evidence="3">
    <location>
        <begin position="1"/>
        <end position="116"/>
    </location>
</feature>